<sequence>MTSIDSTAKPEKKSLRVLVTGFGPFRNVETNPSWLAAKPLSNQTLKFSKPSEPAHPHGLKPRPVEIEAHISTLEVPVTYSAVLGTVPSVHASKQYDFILHVGVGLPGRFAIERLAHKTGYNQPDADGRLCDPIKGKSKTHDTESADELVKRGFGNGFEQFEEEIRTGIDVDGIVNHLKSKGLEHTSPSNDPGRYLCDFIYFCSLACAQKEERQVKVLFMHVPPVGVPYEVEDMTKAIKGIVEYVALQA</sequence>
<dbReference type="STRING" id="1108050.A0A0B7FZW3"/>
<dbReference type="SUPFAM" id="SSF53182">
    <property type="entry name" value="Pyrrolidone carboxyl peptidase (pyroglutamate aminopeptidase)"/>
    <property type="match status" value="1"/>
</dbReference>
<evidence type="ECO:0000256" key="1">
    <source>
        <dbReference type="ARBA" id="ARBA00006641"/>
    </source>
</evidence>
<organism evidence="5 6">
    <name type="scientific">Thanatephorus cucumeris (strain AG1-IB / isolate 7/3/14)</name>
    <name type="common">Lettuce bottom rot fungus</name>
    <name type="synonym">Rhizoctonia solani</name>
    <dbReference type="NCBI Taxonomy" id="1108050"/>
    <lineage>
        <taxon>Eukaryota</taxon>
        <taxon>Fungi</taxon>
        <taxon>Dikarya</taxon>
        <taxon>Basidiomycota</taxon>
        <taxon>Agaricomycotina</taxon>
        <taxon>Agaricomycetes</taxon>
        <taxon>Cantharellales</taxon>
        <taxon>Ceratobasidiaceae</taxon>
        <taxon>Rhizoctonia</taxon>
        <taxon>Rhizoctonia solani AG-1</taxon>
    </lineage>
</organism>
<reference evidence="5 6" key="1">
    <citation type="submission" date="2014-11" db="EMBL/GenBank/DDBJ databases">
        <authorList>
            <person name="Wibberg Daniel"/>
        </authorList>
    </citation>
    <scope>NUCLEOTIDE SEQUENCE [LARGE SCALE GENOMIC DNA]</scope>
    <source>
        <strain evidence="5">Rhizoctonia solani AG1-IB 7/3/14</strain>
    </source>
</reference>
<dbReference type="EMBL" id="LN679182">
    <property type="protein sequence ID" value="CEL63486.1"/>
    <property type="molecule type" value="Genomic_DNA"/>
</dbReference>
<dbReference type="InterPro" id="IPR016125">
    <property type="entry name" value="Peptidase_C15-like"/>
</dbReference>
<evidence type="ECO:0000256" key="2">
    <source>
        <dbReference type="ARBA" id="ARBA00022670"/>
    </source>
</evidence>
<evidence type="ECO:0000256" key="4">
    <source>
        <dbReference type="ARBA" id="ARBA00022807"/>
    </source>
</evidence>
<keyword evidence="4" id="KW-0788">Thiol protease</keyword>
<comment type="similarity">
    <text evidence="1">Belongs to the peptidase C15 family.</text>
</comment>
<keyword evidence="3" id="KW-0378">Hydrolase</keyword>
<keyword evidence="2" id="KW-0645">Protease</keyword>
<name>A0A0B7FZW3_THACB</name>
<evidence type="ECO:0000313" key="5">
    <source>
        <dbReference type="EMBL" id="CEL63486.1"/>
    </source>
</evidence>
<dbReference type="AlphaFoldDB" id="A0A0B7FZW3"/>
<keyword evidence="6" id="KW-1185">Reference proteome</keyword>
<evidence type="ECO:0000256" key="3">
    <source>
        <dbReference type="ARBA" id="ARBA00022801"/>
    </source>
</evidence>
<dbReference type="Proteomes" id="UP000059188">
    <property type="component" value="Unassembled WGS sequence"/>
</dbReference>
<dbReference type="Gene3D" id="3.40.630.20">
    <property type="entry name" value="Peptidase C15, pyroglutamyl peptidase I-like"/>
    <property type="match status" value="1"/>
</dbReference>
<dbReference type="GO" id="GO:0006508">
    <property type="term" value="P:proteolysis"/>
    <property type="evidence" value="ECO:0007669"/>
    <property type="project" value="UniProtKB-KW"/>
</dbReference>
<protein>
    <submittedName>
        <fullName evidence="5">Pyroglutamyl-peptidase 1</fullName>
    </submittedName>
</protein>
<dbReference type="PANTHER" id="PTHR23402:SF1">
    <property type="entry name" value="PYROGLUTAMYL-PEPTIDASE I"/>
    <property type="match status" value="1"/>
</dbReference>
<accession>A0A0B7FZW3</accession>
<dbReference type="OrthoDB" id="407146at2759"/>
<evidence type="ECO:0000313" key="6">
    <source>
        <dbReference type="Proteomes" id="UP000059188"/>
    </source>
</evidence>
<dbReference type="Pfam" id="PF01470">
    <property type="entry name" value="Peptidase_C15"/>
    <property type="match status" value="1"/>
</dbReference>
<dbReference type="InterPro" id="IPR036440">
    <property type="entry name" value="Peptidase_C15-like_sf"/>
</dbReference>
<proteinExistence type="inferred from homology"/>
<dbReference type="GO" id="GO:0008234">
    <property type="term" value="F:cysteine-type peptidase activity"/>
    <property type="evidence" value="ECO:0007669"/>
    <property type="project" value="UniProtKB-KW"/>
</dbReference>
<dbReference type="PANTHER" id="PTHR23402">
    <property type="entry name" value="PROTEASE FAMILY C15 PYROGLUTAMYL-PEPTIDASE I-RELATED"/>
    <property type="match status" value="1"/>
</dbReference>
<gene>
    <name evidence="5" type="ORF">RSOLAG1IB_10803</name>
</gene>